<dbReference type="Pfam" id="PF20150">
    <property type="entry name" value="2EXR"/>
    <property type="match status" value="1"/>
</dbReference>
<sequence length="341" mass="38460">MSRINEEHFPRFSELPVELRHKIWHHALEANTTAEETTGPGLWPYRPGSWQARFGADLEGEEHWKDPWWPTHDEADTLHFAHWMMSTNVLAPSPVARVNRDARDAAARWARLIVSPRKAYAQARAESRHIFPPPTVPDGADDDPEYDPDDECYKQGPTQDDTPPCTPYSRRRHFDVDRDALYIADSETWDLCDAERAAADEAADDGRGYGAGALYSSIDRVAMTRDTLMANFGRIGVMMEKLSSPSQLLLIVGDPPAADDGGWWEFVDARKGVFQWKPTPRHVRGEVGKFAFCCNEEDGDVPEDELCGFMEGIGTELGEAWGKYDDGFQVQAVYAVKNMWA</sequence>
<feature type="domain" description="2EXR" evidence="2">
    <location>
        <begin position="9"/>
        <end position="114"/>
    </location>
</feature>
<dbReference type="AlphaFoldDB" id="A0A136IZY7"/>
<organism evidence="3 4">
    <name type="scientific">Microdochium bolleyi</name>
    <dbReference type="NCBI Taxonomy" id="196109"/>
    <lineage>
        <taxon>Eukaryota</taxon>
        <taxon>Fungi</taxon>
        <taxon>Dikarya</taxon>
        <taxon>Ascomycota</taxon>
        <taxon>Pezizomycotina</taxon>
        <taxon>Sordariomycetes</taxon>
        <taxon>Xylariomycetidae</taxon>
        <taxon>Xylariales</taxon>
        <taxon>Microdochiaceae</taxon>
        <taxon>Microdochium</taxon>
    </lineage>
</organism>
<reference evidence="4" key="1">
    <citation type="submission" date="2016-02" db="EMBL/GenBank/DDBJ databases">
        <title>Draft genome sequence of Microdochium bolleyi, a fungal endophyte of beachgrass.</title>
        <authorList>
            <consortium name="DOE Joint Genome Institute"/>
            <person name="David A.S."/>
            <person name="May G."/>
            <person name="Haridas S."/>
            <person name="Lim J."/>
            <person name="Wang M."/>
            <person name="Labutti K."/>
            <person name="Lipzen A."/>
            <person name="Barry K."/>
            <person name="Grigoriev I.V."/>
        </authorList>
    </citation>
    <scope>NUCLEOTIDE SEQUENCE [LARGE SCALE GENOMIC DNA]</scope>
    <source>
        <strain evidence="4">J235TASD1</strain>
    </source>
</reference>
<evidence type="ECO:0000259" key="2">
    <source>
        <dbReference type="Pfam" id="PF20150"/>
    </source>
</evidence>
<proteinExistence type="predicted"/>
<dbReference type="EMBL" id="KQ964252">
    <property type="protein sequence ID" value="KXJ90540.1"/>
    <property type="molecule type" value="Genomic_DNA"/>
</dbReference>
<dbReference type="Proteomes" id="UP000070501">
    <property type="component" value="Unassembled WGS sequence"/>
</dbReference>
<evidence type="ECO:0000313" key="4">
    <source>
        <dbReference type="Proteomes" id="UP000070501"/>
    </source>
</evidence>
<keyword evidence="4" id="KW-1185">Reference proteome</keyword>
<feature type="compositionally biased region" description="Acidic residues" evidence="1">
    <location>
        <begin position="139"/>
        <end position="150"/>
    </location>
</feature>
<protein>
    <recommendedName>
        <fullName evidence="2">2EXR domain-containing protein</fullName>
    </recommendedName>
</protein>
<gene>
    <name evidence="3" type="ORF">Micbo1qcDRAFT_205374</name>
</gene>
<dbReference type="InterPro" id="IPR045518">
    <property type="entry name" value="2EXR"/>
</dbReference>
<accession>A0A136IZY7</accession>
<dbReference type="InParanoid" id="A0A136IZY7"/>
<name>A0A136IZY7_9PEZI</name>
<evidence type="ECO:0000313" key="3">
    <source>
        <dbReference type="EMBL" id="KXJ90540.1"/>
    </source>
</evidence>
<evidence type="ECO:0000256" key="1">
    <source>
        <dbReference type="SAM" id="MobiDB-lite"/>
    </source>
</evidence>
<feature type="region of interest" description="Disordered" evidence="1">
    <location>
        <begin position="124"/>
        <end position="170"/>
    </location>
</feature>